<gene>
    <name evidence="1" type="ORF">METZ01_LOCUS253012</name>
</gene>
<accession>A0A382IKR0</accession>
<organism evidence="1">
    <name type="scientific">marine metagenome</name>
    <dbReference type="NCBI Taxonomy" id="408172"/>
    <lineage>
        <taxon>unclassified sequences</taxon>
        <taxon>metagenomes</taxon>
        <taxon>ecological metagenomes</taxon>
    </lineage>
</organism>
<proteinExistence type="predicted"/>
<dbReference type="AlphaFoldDB" id="A0A382IKR0"/>
<dbReference type="EMBL" id="UINC01067966">
    <property type="protein sequence ID" value="SVC00158.1"/>
    <property type="molecule type" value="Genomic_DNA"/>
</dbReference>
<name>A0A382IKR0_9ZZZZ</name>
<sequence>MMTEPPKPGKSGDILCKICHKPLKEHSFEEQQECAKKLLEQDG</sequence>
<evidence type="ECO:0000313" key="1">
    <source>
        <dbReference type="EMBL" id="SVC00158.1"/>
    </source>
</evidence>
<protein>
    <submittedName>
        <fullName evidence="1">Uncharacterized protein</fullName>
    </submittedName>
</protein>
<reference evidence="1" key="1">
    <citation type="submission" date="2018-05" db="EMBL/GenBank/DDBJ databases">
        <authorList>
            <person name="Lanie J.A."/>
            <person name="Ng W.-L."/>
            <person name="Kazmierczak K.M."/>
            <person name="Andrzejewski T.M."/>
            <person name="Davidsen T.M."/>
            <person name="Wayne K.J."/>
            <person name="Tettelin H."/>
            <person name="Glass J.I."/>
            <person name="Rusch D."/>
            <person name="Podicherti R."/>
            <person name="Tsui H.-C.T."/>
            <person name="Winkler M.E."/>
        </authorList>
    </citation>
    <scope>NUCLEOTIDE SEQUENCE</scope>
</reference>